<evidence type="ECO:0000259" key="2">
    <source>
        <dbReference type="PROSITE" id="PS50234"/>
    </source>
</evidence>
<feature type="compositionally biased region" description="Polar residues" evidence="1">
    <location>
        <begin position="366"/>
        <end position="393"/>
    </location>
</feature>
<feature type="compositionally biased region" description="Polar residues" evidence="1">
    <location>
        <begin position="492"/>
        <end position="504"/>
    </location>
</feature>
<feature type="compositionally biased region" description="Basic and acidic residues" evidence="1">
    <location>
        <begin position="467"/>
        <end position="480"/>
    </location>
</feature>
<comment type="caution">
    <text evidence="3">The sequence shown here is derived from an EMBL/GenBank/DDBJ whole genome shotgun (WGS) entry which is preliminary data.</text>
</comment>
<dbReference type="InterPro" id="IPR002035">
    <property type="entry name" value="VWF_A"/>
</dbReference>
<feature type="compositionally biased region" description="Basic and acidic residues" evidence="1">
    <location>
        <begin position="535"/>
        <end position="545"/>
    </location>
</feature>
<name>A0A8J7YKQ3_9EURY</name>
<dbReference type="EMBL" id="RKLQ01000004">
    <property type="protein sequence ID" value="MBX0305493.1"/>
    <property type="molecule type" value="Genomic_DNA"/>
</dbReference>
<gene>
    <name evidence="3" type="ORF">EGD98_17675</name>
</gene>
<feature type="region of interest" description="Disordered" evidence="1">
    <location>
        <begin position="587"/>
        <end position="615"/>
    </location>
</feature>
<dbReference type="SUPFAM" id="SSF53300">
    <property type="entry name" value="vWA-like"/>
    <property type="match status" value="1"/>
</dbReference>
<reference evidence="3" key="1">
    <citation type="submission" date="2021-06" db="EMBL/GenBank/DDBJ databases">
        <title>Halomicroarcula sp. F24A a new haloarchaeum isolated from saline soil.</title>
        <authorList>
            <person name="Duran-Viseras A."/>
            <person name="Sanchez-Porro C."/>
            <person name="Ventosa A."/>
        </authorList>
    </citation>
    <scope>NUCLEOTIDE SEQUENCE</scope>
    <source>
        <strain evidence="3">F24A</strain>
    </source>
</reference>
<evidence type="ECO:0000313" key="4">
    <source>
        <dbReference type="Proteomes" id="UP000783863"/>
    </source>
</evidence>
<accession>A0A8J7YKQ3</accession>
<dbReference type="Gene3D" id="3.40.50.410">
    <property type="entry name" value="von Willebrand factor, type A domain"/>
    <property type="match status" value="1"/>
</dbReference>
<feature type="compositionally biased region" description="Basic and acidic residues" evidence="1">
    <location>
        <begin position="554"/>
        <end position="563"/>
    </location>
</feature>
<dbReference type="RefSeq" id="WP_220589725.1">
    <property type="nucleotide sequence ID" value="NZ_RKLQ01000004.1"/>
</dbReference>
<evidence type="ECO:0000313" key="3">
    <source>
        <dbReference type="EMBL" id="MBX0305493.1"/>
    </source>
</evidence>
<proteinExistence type="predicted"/>
<dbReference type="Proteomes" id="UP000783863">
    <property type="component" value="Unassembled WGS sequence"/>
</dbReference>
<dbReference type="PROSITE" id="PS50234">
    <property type="entry name" value="VWFA"/>
    <property type="match status" value="1"/>
</dbReference>
<evidence type="ECO:0000256" key="1">
    <source>
        <dbReference type="SAM" id="MobiDB-lite"/>
    </source>
</evidence>
<dbReference type="Pfam" id="PF13519">
    <property type="entry name" value="VWA_2"/>
    <property type="match status" value="1"/>
</dbReference>
<dbReference type="CDD" id="cd00198">
    <property type="entry name" value="vWFA"/>
    <property type="match status" value="1"/>
</dbReference>
<dbReference type="SMART" id="SM00327">
    <property type="entry name" value="VWA"/>
    <property type="match status" value="1"/>
</dbReference>
<dbReference type="AlphaFoldDB" id="A0A8J7YKQ3"/>
<keyword evidence="4" id="KW-1185">Reference proteome</keyword>
<feature type="compositionally biased region" description="Basic and acidic residues" evidence="1">
    <location>
        <begin position="277"/>
        <end position="307"/>
    </location>
</feature>
<feature type="domain" description="VWFA" evidence="2">
    <location>
        <begin position="693"/>
        <end position="864"/>
    </location>
</feature>
<feature type="compositionally biased region" description="Basic and acidic residues" evidence="1">
    <location>
        <begin position="418"/>
        <end position="434"/>
    </location>
</feature>
<dbReference type="InterPro" id="IPR036465">
    <property type="entry name" value="vWFA_dom_sf"/>
</dbReference>
<protein>
    <submittedName>
        <fullName evidence="3">VWA domain-containing protein</fullName>
    </submittedName>
</protein>
<feature type="region of interest" description="Disordered" evidence="1">
    <location>
        <begin position="247"/>
        <end position="565"/>
    </location>
</feature>
<sequence>MQTAAVLPADVDAVVSSDATEIERVQAEALLADIDADYLVLITGNEADLDRIPLNDQLTADHAHQFGLAFHELLHILKTAISGIGDLIEANVESQFHEQVHDLINLIEDGAIESEAIHGDNFSDNAGIRLELTRRLHSQTPEDLPADKCLKYSFWDAVTGYLYDRAIFETGTIDCLLNPKDTRLEFLTEADRDAFLTVQKQLDEMVDSALKIRSASRDDTDHGHDKAASLHRARVVIDTWNNAIEPLLEVDDEPKQTSSEDGATAPEVDNNAARGAEATHESQNGDRDADSSRNEGRLSDSQTKEPAGEQDENFDTDVTLDRQATETSGQDIFEQPLITPEPDSTKAGRLDPSGGGGGIEPEAALASNSPLSQGSPERSSDNLDNMDNPSYQDTVDDRAEDETVEPQTKAQAIAQATERARETQQADDGHRGQDAVDDGDDKLESTASQLTLDTFERDSQQTSGDSPHSESKESTGKGDEGTIDLPTPNLAGATSSPDAESNSGDAEMDQSGLDESMAPELPSVAEIPSGPAHGQQEDRSSRGDTETFETALSQDKRAAHGEATRNGIDEEALEIEFEALADHFARATGEEQEKSSAPLEQDEGSAGGPGSLEELNVLPVGGTPVPRNEWADVEKGAERVGDTLDMYLRLDRRKSVRRGLTAGAYDTKAGHRLAIGDPRVCKSRTLGNEKQYSLVLILDRSGSMRRGTPAKIDVATKAVARFAVAAEGLGINVAIVDFIDNEARLAKPFSVDSRHLQATLLDTSCGGGTPLADAISLGNQLVETQRDEPLIITMTDGLPSDSDDVEVQIRDSIAPVCSLTLATDCTPGSPPARAEELAPYFERESVIYSAERLDDRLEQFASLLAGF</sequence>
<organism evidence="3 4">
    <name type="scientific">Haloarcula salinisoli</name>
    <dbReference type="NCBI Taxonomy" id="2487746"/>
    <lineage>
        <taxon>Archaea</taxon>
        <taxon>Methanobacteriati</taxon>
        <taxon>Methanobacteriota</taxon>
        <taxon>Stenosarchaea group</taxon>
        <taxon>Halobacteria</taxon>
        <taxon>Halobacteriales</taxon>
        <taxon>Haloarculaceae</taxon>
        <taxon>Haloarcula</taxon>
    </lineage>
</organism>